<organism evidence="4 5">
    <name type="scientific">Flavobacterium dankookense</name>
    <dbReference type="NCBI Taxonomy" id="706186"/>
    <lineage>
        <taxon>Bacteria</taxon>
        <taxon>Pseudomonadati</taxon>
        <taxon>Bacteroidota</taxon>
        <taxon>Flavobacteriia</taxon>
        <taxon>Flavobacteriales</taxon>
        <taxon>Flavobacteriaceae</taxon>
        <taxon>Flavobacterium</taxon>
    </lineage>
</organism>
<name>A0A4R6QIJ5_9FLAO</name>
<sequence>MKKIAFAILISLNSLAQSPNIQWQKTLGGTDYDGATCIQQTSDGGYIVAGNTVCNDGDVTGNHGENDVWVVKLNATGVIIWQKALGGTLSEYANSIQQTSDGGYIVAGSTQSNNGDVTGNHNTGTVYFDDVWVVKLNATGAIVWQKTLGGTDHDIAKSIQQTLDGGYIVAGHTYSNDGDVSGNHSFFYDCWIVKLSSIGEITWQKALGGSNDDIASQIQQTLDGGYIIAGLTASNNGDITQQQGITDCWIVKLNSIGEIIWQKTYGGTNQDSATSIQQTLDRGYIVAGNTYSNDGDVSGNHGDLDVWIIKLNASGTIVWQKAFGGTGTDHANSIQQRLDGSYIVAGYTYSNNGDVSGNHTTDNSLNDFWVIKLNTLGELVWQKTLGGTDGDFATCIQQTSDNGYILAGTTSSNDGNVTGNHGNGDYWVVKLTTDNLDTSEFEFVKNSIIYPNPSNSYFVIENKELYTENFVYNIIDLTGRIILSGNSKYNETINIESLKTGNYIIQIETKNRFIETKKLNKN</sequence>
<dbReference type="PANTHER" id="PTHR42754:SF1">
    <property type="entry name" value="LIPOPROTEIN"/>
    <property type="match status" value="1"/>
</dbReference>
<protein>
    <submittedName>
        <fullName evidence="4">Putative secreted protein (Por secretion system target)</fullName>
    </submittedName>
</protein>
<feature type="domain" description="Secretion system C-terminal sorting" evidence="3">
    <location>
        <begin position="449"/>
        <end position="518"/>
    </location>
</feature>
<evidence type="ECO:0000313" key="4">
    <source>
        <dbReference type="EMBL" id="TDP61909.1"/>
    </source>
</evidence>
<evidence type="ECO:0000256" key="2">
    <source>
        <dbReference type="SAM" id="SignalP"/>
    </source>
</evidence>
<dbReference type="PANTHER" id="PTHR42754">
    <property type="entry name" value="ENDOGLUCANASE"/>
    <property type="match status" value="1"/>
</dbReference>
<keyword evidence="1 2" id="KW-0732">Signal</keyword>
<proteinExistence type="predicted"/>
<feature type="signal peptide" evidence="2">
    <location>
        <begin position="1"/>
        <end position="16"/>
    </location>
</feature>
<dbReference type="EMBL" id="SNXR01000001">
    <property type="protein sequence ID" value="TDP61909.1"/>
    <property type="molecule type" value="Genomic_DNA"/>
</dbReference>
<dbReference type="RefSeq" id="WP_133531426.1">
    <property type="nucleotide sequence ID" value="NZ_SNXR01000001.1"/>
</dbReference>
<dbReference type="AlphaFoldDB" id="A0A4R6QIJ5"/>
<keyword evidence="5" id="KW-1185">Reference proteome</keyword>
<dbReference type="OrthoDB" id="9811934at2"/>
<comment type="caution">
    <text evidence="4">The sequence shown here is derived from an EMBL/GenBank/DDBJ whole genome shotgun (WGS) entry which is preliminary data.</text>
</comment>
<feature type="chain" id="PRO_5020479013" evidence="2">
    <location>
        <begin position="17"/>
        <end position="522"/>
    </location>
</feature>
<reference evidence="4 5" key="1">
    <citation type="submission" date="2019-03" db="EMBL/GenBank/DDBJ databases">
        <title>Genomic Encyclopedia of Archaeal and Bacterial Type Strains, Phase II (KMG-II): from individual species to whole genera.</title>
        <authorList>
            <person name="Goeker M."/>
        </authorList>
    </citation>
    <scope>NUCLEOTIDE SEQUENCE [LARGE SCALE GENOMIC DNA]</scope>
    <source>
        <strain evidence="4 5">DSM 25687</strain>
    </source>
</reference>
<dbReference type="InterPro" id="IPR011047">
    <property type="entry name" value="Quinoprotein_ADH-like_sf"/>
</dbReference>
<evidence type="ECO:0000256" key="1">
    <source>
        <dbReference type="ARBA" id="ARBA00022729"/>
    </source>
</evidence>
<dbReference type="NCBIfam" id="TIGR04183">
    <property type="entry name" value="Por_Secre_tail"/>
    <property type="match status" value="1"/>
</dbReference>
<dbReference type="Proteomes" id="UP000295260">
    <property type="component" value="Unassembled WGS sequence"/>
</dbReference>
<dbReference type="InterPro" id="IPR026444">
    <property type="entry name" value="Secre_tail"/>
</dbReference>
<evidence type="ECO:0000259" key="3">
    <source>
        <dbReference type="Pfam" id="PF18962"/>
    </source>
</evidence>
<accession>A0A4R6QIJ5</accession>
<evidence type="ECO:0000313" key="5">
    <source>
        <dbReference type="Proteomes" id="UP000295260"/>
    </source>
</evidence>
<dbReference type="Pfam" id="PF18962">
    <property type="entry name" value="Por_Secre_tail"/>
    <property type="match status" value="1"/>
</dbReference>
<gene>
    <name evidence="4" type="ORF">BC748_0018</name>
</gene>
<dbReference type="SUPFAM" id="SSF50998">
    <property type="entry name" value="Quinoprotein alcohol dehydrogenase-like"/>
    <property type="match status" value="1"/>
</dbReference>